<dbReference type="Pfam" id="PF00408">
    <property type="entry name" value="PGM_PMM_IV"/>
    <property type="match status" value="1"/>
</dbReference>
<evidence type="ECO:0000313" key="15">
    <source>
        <dbReference type="Proteomes" id="UP000501466"/>
    </source>
</evidence>
<protein>
    <recommendedName>
        <fullName evidence="5">phosphomannomutase</fullName>
        <ecNumber evidence="5">5.4.2.8</ecNumber>
    </recommendedName>
</protein>
<dbReference type="Gene3D" id="3.40.120.10">
    <property type="entry name" value="Alpha-D-Glucose-1,6-Bisphosphate, subunit A, domain 3"/>
    <property type="match status" value="3"/>
</dbReference>
<comment type="catalytic activity">
    <reaction evidence="1">
        <text>alpha-D-mannose 1-phosphate = D-mannose 6-phosphate</text>
        <dbReference type="Rhea" id="RHEA:11140"/>
        <dbReference type="ChEBI" id="CHEBI:58409"/>
        <dbReference type="ChEBI" id="CHEBI:58735"/>
        <dbReference type="EC" id="5.4.2.8"/>
    </reaction>
</comment>
<dbReference type="PRINTS" id="PR00509">
    <property type="entry name" value="PGMPMM"/>
</dbReference>
<dbReference type="Gene3D" id="3.30.310.50">
    <property type="entry name" value="Alpha-D-phosphohexomutase, C-terminal domain"/>
    <property type="match status" value="1"/>
</dbReference>
<dbReference type="SUPFAM" id="SSF55957">
    <property type="entry name" value="Phosphoglucomutase, C-terminal domain"/>
    <property type="match status" value="1"/>
</dbReference>
<evidence type="ECO:0000256" key="9">
    <source>
        <dbReference type="ARBA" id="ARBA00023235"/>
    </source>
</evidence>
<dbReference type="GO" id="GO:0005975">
    <property type="term" value="P:carbohydrate metabolic process"/>
    <property type="evidence" value="ECO:0007669"/>
    <property type="project" value="InterPro"/>
</dbReference>
<dbReference type="InterPro" id="IPR036900">
    <property type="entry name" value="A-D-PHexomutase_C_sf"/>
</dbReference>
<dbReference type="CDD" id="cd03089">
    <property type="entry name" value="PMM_PGM"/>
    <property type="match status" value="1"/>
</dbReference>
<evidence type="ECO:0000256" key="3">
    <source>
        <dbReference type="ARBA" id="ARBA00004699"/>
    </source>
</evidence>
<evidence type="ECO:0000256" key="1">
    <source>
        <dbReference type="ARBA" id="ARBA00000586"/>
    </source>
</evidence>
<evidence type="ECO:0000313" key="14">
    <source>
        <dbReference type="EMBL" id="BBP42557.1"/>
    </source>
</evidence>
<evidence type="ECO:0000259" key="13">
    <source>
        <dbReference type="Pfam" id="PF02880"/>
    </source>
</evidence>
<dbReference type="Pfam" id="PF02880">
    <property type="entry name" value="PGM_PMM_III"/>
    <property type="match status" value="1"/>
</dbReference>
<comment type="pathway">
    <text evidence="3">Nucleotide-sugar biosynthesis; GDP-alpha-D-mannose biosynthesis; alpha-D-mannose 1-phosphate from D-fructose 6-phosphate: step 2/2.</text>
</comment>
<evidence type="ECO:0000259" key="11">
    <source>
        <dbReference type="Pfam" id="PF02878"/>
    </source>
</evidence>
<dbReference type="SUPFAM" id="SSF53738">
    <property type="entry name" value="Phosphoglucomutase, first 3 domains"/>
    <property type="match status" value="3"/>
</dbReference>
<dbReference type="InterPro" id="IPR005845">
    <property type="entry name" value="A-D-PHexomutase_a/b/a-II"/>
</dbReference>
<dbReference type="InterPro" id="IPR016055">
    <property type="entry name" value="A-D-PHexomutase_a/b/a-I/II/III"/>
</dbReference>
<dbReference type="RefSeq" id="WP_173290091.1">
    <property type="nucleotide sequence ID" value="NZ_AP021888.1"/>
</dbReference>
<evidence type="ECO:0000256" key="7">
    <source>
        <dbReference type="ARBA" id="ARBA00022723"/>
    </source>
</evidence>
<organism evidence="14 15">
    <name type="scientific">Thiosulfativibrio zosterae</name>
    <dbReference type="NCBI Taxonomy" id="2675053"/>
    <lineage>
        <taxon>Bacteria</taxon>
        <taxon>Pseudomonadati</taxon>
        <taxon>Pseudomonadota</taxon>
        <taxon>Gammaproteobacteria</taxon>
        <taxon>Thiotrichales</taxon>
        <taxon>Piscirickettsiaceae</taxon>
        <taxon>Thiosulfativibrio</taxon>
    </lineage>
</organism>
<dbReference type="PANTHER" id="PTHR43771:SF2">
    <property type="entry name" value="PHOSPHOMANNOMUTASE_PHOSPHOGLUCOMUTASE"/>
    <property type="match status" value="1"/>
</dbReference>
<feature type="domain" description="Alpha-D-phosphohexomutase C-terminal" evidence="10">
    <location>
        <begin position="402"/>
        <end position="446"/>
    </location>
</feature>
<dbReference type="PANTHER" id="PTHR43771">
    <property type="entry name" value="PHOSPHOMANNOMUTASE"/>
    <property type="match status" value="1"/>
</dbReference>
<keyword evidence="8" id="KW-0460">Magnesium</keyword>
<dbReference type="KEGG" id="tzo:THMIRHAT_03030"/>
<keyword evidence="9" id="KW-0413">Isomerase</keyword>
<dbReference type="EMBL" id="AP021888">
    <property type="protein sequence ID" value="BBP42557.1"/>
    <property type="molecule type" value="Genomic_DNA"/>
</dbReference>
<dbReference type="InterPro" id="IPR005841">
    <property type="entry name" value="Alpha-D-phosphohexomutase_SF"/>
</dbReference>
<dbReference type="EC" id="5.4.2.8" evidence="5"/>
<proteinExistence type="inferred from homology"/>
<dbReference type="Pfam" id="PF02879">
    <property type="entry name" value="PGM_PMM_II"/>
    <property type="match status" value="1"/>
</dbReference>
<feature type="domain" description="Alpha-D-phosphohexomutase alpha/beta/alpha" evidence="11">
    <location>
        <begin position="8"/>
        <end position="136"/>
    </location>
</feature>
<dbReference type="GO" id="GO:0004615">
    <property type="term" value="F:phosphomannomutase activity"/>
    <property type="evidence" value="ECO:0007669"/>
    <property type="project" value="UniProtKB-EC"/>
</dbReference>
<dbReference type="InterPro" id="IPR005846">
    <property type="entry name" value="A-D-PHexomutase_a/b/a-III"/>
</dbReference>
<sequence length="460" mass="50466">MTDVNSSIFKMYDIRGKVDSSLTEQTVYCVGKALGSEVVKAGGKAIALGRDGRLSGERFRDAIVKGLLETGLRVIDLGLVPTPMVYFAAATLPEVRSCVVITGSHNPPQDNGIKMVIEGVTLYGAYIQTLLQRILNDDYLLQPNGQYETLDIFADYQQRIASDIQIARPLKVVVDAGNGAAGIAGPAVLRAIGCEVIELFCEIDGRFPNHHPDPAKQKNLLDLIAAVKTQQADLGIAFDGDGDRCGVVDNLGQSLYADRQMMLYAKDVLSRQPGAEIIYDIKCSSLLAKEVEAAGGKATMWKTGHSFMKAKMRETGAALGGEVSGHIFWQERWFGFDDGIYTAARMCEILAKQPLSAAELFASLPNAFNTPELEIAFEEGEHYQFMEAFRALAPFQDGKIFALDGIRVDYVDGWGLVRPSNTSPVITLRFEADNLEALERIKARFRYKILLIKPDLVLPF</sequence>
<comment type="cofactor">
    <cofactor evidence="2">
        <name>Mg(2+)</name>
        <dbReference type="ChEBI" id="CHEBI:18420"/>
    </cofactor>
</comment>
<accession>A0A6F8PKH5</accession>
<dbReference type="GO" id="GO:0046872">
    <property type="term" value="F:metal ion binding"/>
    <property type="evidence" value="ECO:0007669"/>
    <property type="project" value="UniProtKB-KW"/>
</dbReference>
<dbReference type="Pfam" id="PF02878">
    <property type="entry name" value="PGM_PMM_I"/>
    <property type="match status" value="1"/>
</dbReference>
<dbReference type="InterPro" id="IPR005844">
    <property type="entry name" value="A-D-PHexomutase_a/b/a-I"/>
</dbReference>
<evidence type="ECO:0000256" key="2">
    <source>
        <dbReference type="ARBA" id="ARBA00001946"/>
    </source>
</evidence>
<feature type="domain" description="Alpha-D-phosphohexomutase alpha/beta/alpha" evidence="13">
    <location>
        <begin position="258"/>
        <end position="366"/>
    </location>
</feature>
<name>A0A6F8PKH5_9GAMM</name>
<evidence type="ECO:0000256" key="4">
    <source>
        <dbReference type="ARBA" id="ARBA00010231"/>
    </source>
</evidence>
<dbReference type="Proteomes" id="UP000501466">
    <property type="component" value="Chromosome"/>
</dbReference>
<keyword evidence="6" id="KW-0597">Phosphoprotein</keyword>
<evidence type="ECO:0000259" key="10">
    <source>
        <dbReference type="Pfam" id="PF00408"/>
    </source>
</evidence>
<evidence type="ECO:0000259" key="12">
    <source>
        <dbReference type="Pfam" id="PF02879"/>
    </source>
</evidence>
<keyword evidence="7" id="KW-0479">Metal-binding</keyword>
<evidence type="ECO:0000256" key="8">
    <source>
        <dbReference type="ARBA" id="ARBA00022842"/>
    </source>
</evidence>
<dbReference type="InterPro" id="IPR005843">
    <property type="entry name" value="A-D-PHexomutase_C"/>
</dbReference>
<gene>
    <name evidence="14" type="primary">algC</name>
    <name evidence="14" type="ORF">THMIRHAT_03030</name>
</gene>
<dbReference type="AlphaFoldDB" id="A0A6F8PKH5"/>
<keyword evidence="15" id="KW-1185">Reference proteome</keyword>
<comment type="similarity">
    <text evidence="4">Belongs to the phosphohexose mutase family.</text>
</comment>
<feature type="domain" description="Alpha-D-phosphohexomutase alpha/beta/alpha" evidence="12">
    <location>
        <begin position="156"/>
        <end position="252"/>
    </location>
</feature>
<evidence type="ECO:0000256" key="6">
    <source>
        <dbReference type="ARBA" id="ARBA00022553"/>
    </source>
</evidence>
<reference evidence="15" key="1">
    <citation type="submission" date="2019-11" db="EMBL/GenBank/DDBJ databases">
        <title>Isolation and characterization of two novel species in the genus Thiomicrorhabdus.</title>
        <authorList>
            <person name="Mochizuki J."/>
            <person name="Kojima H."/>
            <person name="Fukui M."/>
        </authorList>
    </citation>
    <scope>NUCLEOTIDE SEQUENCE [LARGE SCALE GENOMIC DNA]</scope>
    <source>
        <strain evidence="15">AkT22</strain>
    </source>
</reference>
<evidence type="ECO:0000256" key="5">
    <source>
        <dbReference type="ARBA" id="ARBA00012730"/>
    </source>
</evidence>